<dbReference type="Proteomes" id="UP000092460">
    <property type="component" value="Unassembled WGS sequence"/>
</dbReference>
<reference evidence="1" key="2">
    <citation type="submission" date="2020-05" db="UniProtKB">
        <authorList>
            <consortium name="EnsemblMetazoa"/>
        </authorList>
    </citation>
    <scope>IDENTIFICATION</scope>
    <source>
        <strain evidence="1">IAEA</strain>
    </source>
</reference>
<organism evidence="1 2">
    <name type="scientific">Glossina palpalis gambiensis</name>
    <dbReference type="NCBI Taxonomy" id="67801"/>
    <lineage>
        <taxon>Eukaryota</taxon>
        <taxon>Metazoa</taxon>
        <taxon>Ecdysozoa</taxon>
        <taxon>Arthropoda</taxon>
        <taxon>Hexapoda</taxon>
        <taxon>Insecta</taxon>
        <taxon>Pterygota</taxon>
        <taxon>Neoptera</taxon>
        <taxon>Endopterygota</taxon>
        <taxon>Diptera</taxon>
        <taxon>Brachycera</taxon>
        <taxon>Muscomorpha</taxon>
        <taxon>Hippoboscoidea</taxon>
        <taxon>Glossinidae</taxon>
        <taxon>Glossina</taxon>
    </lineage>
</organism>
<accession>A0A1B0AW50</accession>
<dbReference type="EMBL" id="JXJN01004488">
    <property type="status" value="NOT_ANNOTATED_CDS"/>
    <property type="molecule type" value="Genomic_DNA"/>
</dbReference>
<keyword evidence="2" id="KW-1185">Reference proteome</keyword>
<reference evidence="2" key="1">
    <citation type="submission" date="2015-01" db="EMBL/GenBank/DDBJ databases">
        <authorList>
            <person name="Aksoy S."/>
            <person name="Warren W."/>
            <person name="Wilson R.K."/>
        </authorList>
    </citation>
    <scope>NUCLEOTIDE SEQUENCE [LARGE SCALE GENOMIC DNA]</scope>
    <source>
        <strain evidence="2">IAEA</strain>
    </source>
</reference>
<evidence type="ECO:0000313" key="2">
    <source>
        <dbReference type="Proteomes" id="UP000092460"/>
    </source>
</evidence>
<sequence length="133" mass="15394">MVIEFSKTKSHRIAEFSAKGKPQCFLSNKLRAREHYYTSKCKPKSYVVLEECWRAVTTKKQLAIPKLIDFDLRLYGFSIDDGSRASVILAILPDEHKSFMKSLLWQNVKFNLIRPNYVSGETEYNASREGILN</sequence>
<dbReference type="AlphaFoldDB" id="A0A1B0AW50"/>
<proteinExistence type="predicted"/>
<dbReference type="VEuPathDB" id="VectorBase:GPPI010675"/>
<evidence type="ECO:0000313" key="1">
    <source>
        <dbReference type="EnsemblMetazoa" id="GPPI010675-PA"/>
    </source>
</evidence>
<name>A0A1B0AW50_9MUSC</name>
<protein>
    <submittedName>
        <fullName evidence="1">Uncharacterized protein</fullName>
    </submittedName>
</protein>
<dbReference type="EnsemblMetazoa" id="GPPI010675-RA">
    <property type="protein sequence ID" value="GPPI010675-PA"/>
    <property type="gene ID" value="GPPI010675"/>
</dbReference>